<dbReference type="InterPro" id="IPR000668">
    <property type="entry name" value="Peptidase_C1A_C"/>
</dbReference>
<organism evidence="4">
    <name type="scientific">Aegilops tauschii</name>
    <name type="common">Tausch's goatgrass</name>
    <name type="synonym">Aegilops squarrosa</name>
    <dbReference type="NCBI Taxonomy" id="37682"/>
    <lineage>
        <taxon>Eukaryota</taxon>
        <taxon>Viridiplantae</taxon>
        <taxon>Streptophyta</taxon>
        <taxon>Embryophyta</taxon>
        <taxon>Tracheophyta</taxon>
        <taxon>Spermatophyta</taxon>
        <taxon>Magnoliopsida</taxon>
        <taxon>Liliopsida</taxon>
        <taxon>Poales</taxon>
        <taxon>Poaceae</taxon>
        <taxon>BOP clade</taxon>
        <taxon>Pooideae</taxon>
        <taxon>Triticodae</taxon>
        <taxon>Triticeae</taxon>
        <taxon>Triticinae</taxon>
        <taxon>Aegilops</taxon>
    </lineage>
</organism>
<dbReference type="InterPro" id="IPR013128">
    <property type="entry name" value="Peptidase_C1A"/>
</dbReference>
<sequence>MKLQSRRNLGATAGHRFGFFRRNHKLNAAMIIAIFTAVGCLIWCMSENRNEREHVVNEIPMASSKGLNALARANEPIADTQKGCCWAMAAVASVEALHYMKTNQSIMLSVQQLIDCDTKNNGCNAGHSEDALEYIKKNGLWSESSYPYMYQSNSLGCKGNKTVVARISGFETVSRTEEALEEAVAKQPVIIRLKWPPSMHNYKGGIVEYEDLPTTLPDGTELRWHAVIIVGYGTDSNGVKFWRLKNSWGETWGEGGYGRIRRHVHNGQGVLGICAYPAVYPVVW</sequence>
<dbReference type="InterPro" id="IPR038765">
    <property type="entry name" value="Papain-like_cys_pep_sf"/>
</dbReference>
<dbReference type="PRINTS" id="PR00705">
    <property type="entry name" value="PAPAIN"/>
</dbReference>
<evidence type="ECO:0000256" key="2">
    <source>
        <dbReference type="ARBA" id="ARBA00023157"/>
    </source>
</evidence>
<dbReference type="Pfam" id="PF00112">
    <property type="entry name" value="Peptidase_C1"/>
    <property type="match status" value="1"/>
</dbReference>
<proteinExistence type="inferred from homology"/>
<dbReference type="PANTHER" id="PTHR12411">
    <property type="entry name" value="CYSTEINE PROTEASE FAMILY C1-RELATED"/>
    <property type="match status" value="1"/>
</dbReference>
<name>M8APY9_AEGTA</name>
<evidence type="ECO:0000259" key="3">
    <source>
        <dbReference type="SMART" id="SM00645"/>
    </source>
</evidence>
<dbReference type="InterPro" id="IPR039417">
    <property type="entry name" value="Peptidase_C1A_papain-like"/>
</dbReference>
<dbReference type="EnsemblPlants" id="EMT03790">
    <property type="protein sequence ID" value="EMT03790"/>
    <property type="gene ID" value="F775_17708"/>
</dbReference>
<feature type="domain" description="Peptidase C1A papain C-terminal" evidence="3">
    <location>
        <begin position="71"/>
        <end position="282"/>
    </location>
</feature>
<dbReference type="SUPFAM" id="SSF54001">
    <property type="entry name" value="Cysteine proteinases"/>
    <property type="match status" value="1"/>
</dbReference>
<evidence type="ECO:0000313" key="4">
    <source>
        <dbReference type="EnsemblPlants" id="EMT03790"/>
    </source>
</evidence>
<comment type="similarity">
    <text evidence="1">Belongs to the peptidase C1 family.</text>
</comment>
<protein>
    <submittedName>
        <fullName evidence="4">Thiol protease SEN102</fullName>
    </submittedName>
</protein>
<dbReference type="AlphaFoldDB" id="M8APY9"/>
<dbReference type="GO" id="GO:0008234">
    <property type="term" value="F:cysteine-type peptidase activity"/>
    <property type="evidence" value="ECO:0007669"/>
    <property type="project" value="InterPro"/>
</dbReference>
<dbReference type="SMART" id="SM00645">
    <property type="entry name" value="Pept_C1"/>
    <property type="match status" value="1"/>
</dbReference>
<evidence type="ECO:0000256" key="1">
    <source>
        <dbReference type="ARBA" id="ARBA00008455"/>
    </source>
</evidence>
<dbReference type="CDD" id="cd02248">
    <property type="entry name" value="Peptidase_C1A"/>
    <property type="match status" value="1"/>
</dbReference>
<reference evidence="4" key="1">
    <citation type="submission" date="2015-06" db="UniProtKB">
        <authorList>
            <consortium name="EnsemblPlants"/>
        </authorList>
    </citation>
    <scope>IDENTIFICATION</scope>
</reference>
<keyword evidence="2" id="KW-1015">Disulfide bond</keyword>
<accession>M8APY9</accession>
<dbReference type="Gene3D" id="3.90.70.10">
    <property type="entry name" value="Cysteine proteinases"/>
    <property type="match status" value="1"/>
</dbReference>
<dbReference type="GO" id="GO:0006508">
    <property type="term" value="P:proteolysis"/>
    <property type="evidence" value="ECO:0007669"/>
    <property type="project" value="InterPro"/>
</dbReference>